<dbReference type="OrthoDB" id="10050244at2759"/>
<keyword evidence="6" id="KW-0057">Aromatic amino acid biosynthesis</keyword>
<comment type="caution">
    <text evidence="9">The sequence shown here is derived from an EMBL/GenBank/DDBJ whole genome shotgun (WGS) entry which is preliminary data.</text>
</comment>
<dbReference type="SUPFAM" id="SSF51366">
    <property type="entry name" value="Ribulose-phoshate binding barrel"/>
    <property type="match status" value="1"/>
</dbReference>
<keyword evidence="10" id="KW-1185">Reference proteome</keyword>
<name>A0A6G1CR56_9ORYZ</name>
<dbReference type="UniPathway" id="UPA00035">
    <property type="reaction ID" value="UER00044"/>
</dbReference>
<accession>A0A6G1CR56</accession>
<evidence type="ECO:0000256" key="1">
    <source>
        <dbReference type="ARBA" id="ARBA00004733"/>
    </source>
</evidence>
<gene>
    <name evidence="9" type="ORF">E2562_015534</name>
</gene>
<comment type="pathway">
    <text evidence="1">Amino-acid biosynthesis; L-tryptophan biosynthesis; L-tryptophan from chorismate: step 5/5.</text>
</comment>
<keyword evidence="7" id="KW-0456">Lyase</keyword>
<keyword evidence="4" id="KW-0028">Amino-acid biosynthesis</keyword>
<dbReference type="InterPro" id="IPR011060">
    <property type="entry name" value="RibuloseP-bd_barrel"/>
</dbReference>
<comment type="subunit">
    <text evidence="2">Tetramer of two alpha and two beta chains.</text>
</comment>
<evidence type="ECO:0000313" key="10">
    <source>
        <dbReference type="Proteomes" id="UP000479710"/>
    </source>
</evidence>
<dbReference type="AlphaFoldDB" id="A0A6G1CR56"/>
<proteinExistence type="predicted"/>
<dbReference type="Pfam" id="PF00290">
    <property type="entry name" value="Trp_syntA"/>
    <property type="match status" value="1"/>
</dbReference>
<evidence type="ECO:0000313" key="9">
    <source>
        <dbReference type="EMBL" id="KAF0902314.1"/>
    </source>
</evidence>
<dbReference type="GO" id="GO:0005829">
    <property type="term" value="C:cytosol"/>
    <property type="evidence" value="ECO:0007669"/>
    <property type="project" value="TreeGrafter"/>
</dbReference>
<dbReference type="GO" id="GO:0004834">
    <property type="term" value="F:tryptophan synthase activity"/>
    <property type="evidence" value="ECO:0007669"/>
    <property type="project" value="UniProtKB-EC"/>
</dbReference>
<evidence type="ECO:0000256" key="2">
    <source>
        <dbReference type="ARBA" id="ARBA00011270"/>
    </source>
</evidence>
<sequence length="137" mass="14378">MEIPRLQPPLPSSATTAAALVCNRRRAPSATNLRIYLFPGHVKFYEENDAVAALASGARANVSGKVQSLLQDIKQVTDKAVVAGFGISTPMKQIAGWGADGVIIGSAKVRQLGEAASPEEGLKKLEELAKSLKAALP</sequence>
<evidence type="ECO:0000256" key="5">
    <source>
        <dbReference type="ARBA" id="ARBA00022822"/>
    </source>
</evidence>
<keyword evidence="5" id="KW-0822">Tryptophan biosynthesis</keyword>
<evidence type="ECO:0000256" key="7">
    <source>
        <dbReference type="ARBA" id="ARBA00023239"/>
    </source>
</evidence>
<dbReference type="InterPro" id="IPR013785">
    <property type="entry name" value="Aldolase_TIM"/>
</dbReference>
<dbReference type="Proteomes" id="UP000479710">
    <property type="component" value="Unassembled WGS sequence"/>
</dbReference>
<evidence type="ECO:0000256" key="4">
    <source>
        <dbReference type="ARBA" id="ARBA00022605"/>
    </source>
</evidence>
<reference evidence="9 10" key="1">
    <citation type="submission" date="2019-11" db="EMBL/GenBank/DDBJ databases">
        <title>Whole genome sequence of Oryza granulata.</title>
        <authorList>
            <person name="Li W."/>
        </authorList>
    </citation>
    <scope>NUCLEOTIDE SEQUENCE [LARGE SCALE GENOMIC DNA]</scope>
    <source>
        <strain evidence="10">cv. Menghai</strain>
        <tissue evidence="9">Leaf</tissue>
    </source>
</reference>
<evidence type="ECO:0000256" key="6">
    <source>
        <dbReference type="ARBA" id="ARBA00023141"/>
    </source>
</evidence>
<organism evidence="9 10">
    <name type="scientific">Oryza meyeriana var. granulata</name>
    <dbReference type="NCBI Taxonomy" id="110450"/>
    <lineage>
        <taxon>Eukaryota</taxon>
        <taxon>Viridiplantae</taxon>
        <taxon>Streptophyta</taxon>
        <taxon>Embryophyta</taxon>
        <taxon>Tracheophyta</taxon>
        <taxon>Spermatophyta</taxon>
        <taxon>Magnoliopsida</taxon>
        <taxon>Liliopsida</taxon>
        <taxon>Poales</taxon>
        <taxon>Poaceae</taxon>
        <taxon>BOP clade</taxon>
        <taxon>Oryzoideae</taxon>
        <taxon>Oryzeae</taxon>
        <taxon>Oryzinae</taxon>
        <taxon>Oryza</taxon>
        <taxon>Oryza meyeriana</taxon>
    </lineage>
</organism>
<dbReference type="EC" id="4.2.1.20" evidence="3"/>
<protein>
    <recommendedName>
        <fullName evidence="3">tryptophan synthase</fullName>
        <ecNumber evidence="3">4.2.1.20</ecNumber>
    </recommendedName>
</protein>
<dbReference type="EMBL" id="SPHZ02000008">
    <property type="protein sequence ID" value="KAF0902314.1"/>
    <property type="molecule type" value="Genomic_DNA"/>
</dbReference>
<evidence type="ECO:0000256" key="8">
    <source>
        <dbReference type="ARBA" id="ARBA00049047"/>
    </source>
</evidence>
<dbReference type="PANTHER" id="PTHR43406">
    <property type="entry name" value="TRYPTOPHAN SYNTHASE, ALPHA CHAIN"/>
    <property type="match status" value="1"/>
</dbReference>
<comment type="catalytic activity">
    <reaction evidence="8">
        <text>(1S,2R)-1-C-(indol-3-yl)glycerol 3-phosphate + L-serine = D-glyceraldehyde 3-phosphate + L-tryptophan + H2O</text>
        <dbReference type="Rhea" id="RHEA:10532"/>
        <dbReference type="ChEBI" id="CHEBI:15377"/>
        <dbReference type="ChEBI" id="CHEBI:33384"/>
        <dbReference type="ChEBI" id="CHEBI:57912"/>
        <dbReference type="ChEBI" id="CHEBI:58866"/>
        <dbReference type="ChEBI" id="CHEBI:59776"/>
        <dbReference type="EC" id="4.2.1.20"/>
    </reaction>
</comment>
<evidence type="ECO:0000256" key="3">
    <source>
        <dbReference type="ARBA" id="ARBA00012043"/>
    </source>
</evidence>
<dbReference type="Gene3D" id="3.20.20.70">
    <property type="entry name" value="Aldolase class I"/>
    <property type="match status" value="1"/>
</dbReference>
<dbReference type="InterPro" id="IPR002028">
    <property type="entry name" value="Trp_synthase_suA"/>
</dbReference>
<dbReference type="GO" id="GO:0009507">
    <property type="term" value="C:chloroplast"/>
    <property type="evidence" value="ECO:0007669"/>
    <property type="project" value="TreeGrafter"/>
</dbReference>
<dbReference type="PANTHER" id="PTHR43406:SF1">
    <property type="entry name" value="TRYPTOPHAN SYNTHASE ALPHA CHAIN, CHLOROPLASTIC"/>
    <property type="match status" value="1"/>
</dbReference>